<reference evidence="1 2" key="1">
    <citation type="submission" date="2022-06" db="EMBL/GenBank/DDBJ databases">
        <title>Halomicroarcula sp. a new haloarchaeum isolate from saline soil.</title>
        <authorList>
            <person name="Strakova D."/>
            <person name="Galisteo C."/>
            <person name="Sanchez-Porro C."/>
            <person name="Ventosa A."/>
        </authorList>
    </citation>
    <scope>NUCLEOTIDE SEQUENCE [LARGE SCALE GENOMIC DNA]</scope>
    <source>
        <strain evidence="1 2">S3CR25-11</strain>
    </source>
</reference>
<evidence type="ECO:0008006" key="3">
    <source>
        <dbReference type="Google" id="ProtNLM"/>
    </source>
</evidence>
<accession>A0ABU2FX32</accession>
<dbReference type="Proteomes" id="UP001268864">
    <property type="component" value="Unassembled WGS sequence"/>
</dbReference>
<dbReference type="EMBL" id="JAMQOS010000010">
    <property type="protein sequence ID" value="MDS0284706.1"/>
    <property type="molecule type" value="Genomic_DNA"/>
</dbReference>
<gene>
    <name evidence="1" type="ORF">NDI86_21630</name>
</gene>
<comment type="caution">
    <text evidence="1">The sequence shown here is derived from an EMBL/GenBank/DDBJ whole genome shotgun (WGS) entry which is preliminary data.</text>
</comment>
<name>A0ABU2FX32_9EURY</name>
<dbReference type="RefSeq" id="WP_310902372.1">
    <property type="nucleotide sequence ID" value="NZ_JAMQOS010000010.1"/>
</dbReference>
<protein>
    <recommendedName>
        <fullName evidence="3">Halobacterial output domain-containing protein</fullName>
    </recommendedName>
</protein>
<sequence length="70" mass="7869">MRKRPYDAENLRRLSKGLTRQPPLDCLETIGGAYVFAPAETSAVDEDDEVVVSTDQWLVTDTTVDVEEVR</sequence>
<evidence type="ECO:0000313" key="2">
    <source>
        <dbReference type="Proteomes" id="UP001268864"/>
    </source>
</evidence>
<proteinExistence type="predicted"/>
<keyword evidence="2" id="KW-1185">Reference proteome</keyword>
<organism evidence="1 2">
    <name type="scientific">Haloarcula onubensis</name>
    <dbReference type="NCBI Taxonomy" id="2950539"/>
    <lineage>
        <taxon>Archaea</taxon>
        <taxon>Methanobacteriati</taxon>
        <taxon>Methanobacteriota</taxon>
        <taxon>Stenosarchaea group</taxon>
        <taxon>Halobacteria</taxon>
        <taxon>Halobacteriales</taxon>
        <taxon>Haloarculaceae</taxon>
        <taxon>Haloarcula</taxon>
    </lineage>
</organism>
<evidence type="ECO:0000313" key="1">
    <source>
        <dbReference type="EMBL" id="MDS0284706.1"/>
    </source>
</evidence>